<dbReference type="Gene3D" id="3.30.2010.10">
    <property type="entry name" value="Metalloproteases ('zincins'), catalytic domain"/>
    <property type="match status" value="1"/>
</dbReference>
<evidence type="ECO:0000259" key="12">
    <source>
        <dbReference type="Pfam" id="PF01435"/>
    </source>
</evidence>
<proteinExistence type="inferred from homology"/>
<accession>A0AAI8U033</accession>
<dbReference type="InterPro" id="IPR001915">
    <property type="entry name" value="Peptidase_M48"/>
</dbReference>
<keyword evidence="7 11" id="KW-1133">Transmembrane helix</keyword>
<dbReference type="GO" id="GO:0006508">
    <property type="term" value="P:proteolysis"/>
    <property type="evidence" value="ECO:0007669"/>
    <property type="project" value="UniProtKB-KW"/>
</dbReference>
<dbReference type="GO" id="GO:0046872">
    <property type="term" value="F:metal ion binding"/>
    <property type="evidence" value="ECO:0007669"/>
    <property type="project" value="UniProtKB-KW"/>
</dbReference>
<dbReference type="AlphaFoldDB" id="A0AAI8U033"/>
<keyword evidence="4" id="KW-0479">Metal-binding</keyword>
<keyword evidence="5 10" id="KW-0378">Hydrolase</keyword>
<evidence type="ECO:0000256" key="3">
    <source>
        <dbReference type="ARBA" id="ARBA00022692"/>
    </source>
</evidence>
<dbReference type="EMBL" id="AP027452">
    <property type="protein sequence ID" value="BDY32029.1"/>
    <property type="molecule type" value="Genomic_DNA"/>
</dbReference>
<evidence type="ECO:0000256" key="8">
    <source>
        <dbReference type="ARBA" id="ARBA00023049"/>
    </source>
</evidence>
<evidence type="ECO:0000313" key="13">
    <source>
        <dbReference type="EMBL" id="BDY32029.1"/>
    </source>
</evidence>
<comment type="similarity">
    <text evidence="10">Belongs to the peptidase M48 family.</text>
</comment>
<keyword evidence="2 10" id="KW-0645">Protease</keyword>
<feature type="transmembrane region" description="Helical" evidence="11">
    <location>
        <begin position="155"/>
        <end position="177"/>
    </location>
</feature>
<organism evidence="13 14">
    <name type="scientific">Mycolicibacterium mageritense</name>
    <name type="common">Mycobacterium mageritense</name>
    <dbReference type="NCBI Taxonomy" id="53462"/>
    <lineage>
        <taxon>Bacteria</taxon>
        <taxon>Bacillati</taxon>
        <taxon>Actinomycetota</taxon>
        <taxon>Actinomycetes</taxon>
        <taxon>Mycobacteriales</taxon>
        <taxon>Mycobacteriaceae</taxon>
        <taxon>Mycolicibacterium</taxon>
    </lineage>
</organism>
<evidence type="ECO:0000256" key="1">
    <source>
        <dbReference type="ARBA" id="ARBA00022475"/>
    </source>
</evidence>
<evidence type="ECO:0000256" key="11">
    <source>
        <dbReference type="SAM" id="Phobius"/>
    </source>
</evidence>
<evidence type="ECO:0000256" key="2">
    <source>
        <dbReference type="ARBA" id="ARBA00022670"/>
    </source>
</evidence>
<evidence type="ECO:0000256" key="7">
    <source>
        <dbReference type="ARBA" id="ARBA00022989"/>
    </source>
</evidence>
<keyword evidence="8 10" id="KW-0482">Metalloprotease</keyword>
<keyword evidence="1" id="KW-1003">Cell membrane</keyword>
<dbReference type="Pfam" id="PF01435">
    <property type="entry name" value="Peptidase_M48"/>
    <property type="match status" value="1"/>
</dbReference>
<dbReference type="RefSeq" id="WP_286212159.1">
    <property type="nucleotide sequence ID" value="NZ_AP027452.1"/>
</dbReference>
<dbReference type="PANTHER" id="PTHR43221:SF3">
    <property type="entry name" value="SLL1280 PROTEIN"/>
    <property type="match status" value="1"/>
</dbReference>
<protein>
    <submittedName>
        <fullName evidence="13">Protease HtpX</fullName>
        <ecNumber evidence="13">3.4.24.-</ecNumber>
    </submittedName>
</protein>
<evidence type="ECO:0000256" key="5">
    <source>
        <dbReference type="ARBA" id="ARBA00022801"/>
    </source>
</evidence>
<feature type="domain" description="Peptidase M48" evidence="12">
    <location>
        <begin position="67"/>
        <end position="263"/>
    </location>
</feature>
<reference evidence="13" key="1">
    <citation type="submission" date="2023-03" db="EMBL/GenBank/DDBJ databases">
        <title>Draft genome sequence of a Mycolicibacterium mageritense strain H4_3_1 isolated from a hybrid biological-inorganic system reactor.</title>
        <authorList>
            <person name="Feng X."/>
            <person name="Kazama D."/>
            <person name="Sato K."/>
            <person name="Kobayashi H."/>
        </authorList>
    </citation>
    <scope>NUCLEOTIDE SEQUENCE</scope>
    <source>
        <strain evidence="13">H4_3_1</strain>
    </source>
</reference>
<name>A0AAI8U033_MYCME</name>
<evidence type="ECO:0000256" key="9">
    <source>
        <dbReference type="ARBA" id="ARBA00023136"/>
    </source>
</evidence>
<dbReference type="PANTHER" id="PTHR43221">
    <property type="entry name" value="PROTEASE HTPX"/>
    <property type="match status" value="1"/>
</dbReference>
<dbReference type="Proteomes" id="UP001241092">
    <property type="component" value="Chromosome"/>
</dbReference>
<dbReference type="CDD" id="cd07325">
    <property type="entry name" value="M48_Ste24p_like"/>
    <property type="match status" value="1"/>
</dbReference>
<evidence type="ECO:0000313" key="14">
    <source>
        <dbReference type="Proteomes" id="UP001241092"/>
    </source>
</evidence>
<dbReference type="GO" id="GO:0004222">
    <property type="term" value="F:metalloendopeptidase activity"/>
    <property type="evidence" value="ECO:0007669"/>
    <property type="project" value="InterPro"/>
</dbReference>
<dbReference type="FunFam" id="3.30.2010.10:FF:000015">
    <property type="entry name" value="M48 family peptidase"/>
    <property type="match status" value="1"/>
</dbReference>
<comment type="cofactor">
    <cofactor evidence="10">
        <name>Zn(2+)</name>
        <dbReference type="ChEBI" id="CHEBI:29105"/>
    </cofactor>
    <text evidence="10">Binds 1 zinc ion per subunit.</text>
</comment>
<keyword evidence="6 10" id="KW-0862">Zinc</keyword>
<evidence type="ECO:0000256" key="4">
    <source>
        <dbReference type="ARBA" id="ARBA00022723"/>
    </source>
</evidence>
<dbReference type="InterPro" id="IPR050083">
    <property type="entry name" value="HtpX_protease"/>
</dbReference>
<gene>
    <name evidence="13" type="primary">htpX_2</name>
    <name evidence="13" type="ORF">hbim_05991</name>
</gene>
<evidence type="ECO:0000256" key="10">
    <source>
        <dbReference type="RuleBase" id="RU003983"/>
    </source>
</evidence>
<keyword evidence="9 11" id="KW-0472">Membrane</keyword>
<evidence type="ECO:0000256" key="6">
    <source>
        <dbReference type="ARBA" id="ARBA00022833"/>
    </source>
</evidence>
<dbReference type="EC" id="3.4.24.-" evidence="13"/>
<keyword evidence="3 11" id="KW-0812">Transmembrane</keyword>
<sequence length="352" mass="38822">MDQSHATTRTVFPDISSRAWEHPADRTALTALRRLKGFDQILKVLSAMLSERKHRLLYLASAARVGPRQFADLDALLGDCVQVLDAPTRPEMFVIQSPEVNAYCIGMDEPFIVITSAMYDLMTPDEMRFVIGHELGHALSGHAVYRTMLNHLMRLAASFGFIPLGGWALRAIVAALLEWQRKSELSGDRAGLLCGQDFDMAIRVELKLAGGGRLDKLDSQAFLAQARDYESAGDMRDGLLKLLNLELRTHPFSVLRAAALTKWVDTGGYGAIMAGDYPRRSDDDAARWNDDVSAAARHYKDGFDQSDDPLIRGIRDGLGGIVDGVGQAATSAADSMGRKIAEWRRNTRSDDE</sequence>